<dbReference type="GO" id="GO:0008982">
    <property type="term" value="F:protein-N(PI)-phosphohistidine-sugar phosphotransferase activity"/>
    <property type="evidence" value="ECO:0007669"/>
    <property type="project" value="InterPro"/>
</dbReference>
<dbReference type="InterPro" id="IPR003352">
    <property type="entry name" value="PTS_EIIC"/>
</dbReference>
<evidence type="ECO:0000256" key="2">
    <source>
        <dbReference type="ARBA" id="ARBA00022448"/>
    </source>
</evidence>
<evidence type="ECO:0000256" key="1">
    <source>
        <dbReference type="ARBA" id="ARBA00004651"/>
    </source>
</evidence>
<evidence type="ECO:0000256" key="4">
    <source>
        <dbReference type="ARBA" id="ARBA00022597"/>
    </source>
</evidence>
<dbReference type="NCBIfam" id="TIGR00830">
    <property type="entry name" value="PTBA"/>
    <property type="match status" value="1"/>
</dbReference>
<feature type="transmembrane region" description="Helical" evidence="12">
    <location>
        <begin position="98"/>
        <end position="119"/>
    </location>
</feature>
<feature type="transmembrane region" description="Helical" evidence="12">
    <location>
        <begin position="65"/>
        <end position="86"/>
    </location>
</feature>
<dbReference type="GO" id="GO:0009401">
    <property type="term" value="P:phosphoenolpyruvate-dependent sugar phosphotransferase system"/>
    <property type="evidence" value="ECO:0007669"/>
    <property type="project" value="UniProtKB-KW"/>
</dbReference>
<keyword evidence="4" id="KW-0762">Sugar transport</keyword>
<feature type="domain" description="PTS EIIA type-1" evidence="13">
    <location>
        <begin position="557"/>
        <end position="662"/>
    </location>
</feature>
<dbReference type="CDD" id="cd00212">
    <property type="entry name" value="PTS_IIB_glc"/>
    <property type="match status" value="1"/>
</dbReference>
<evidence type="ECO:0000256" key="3">
    <source>
        <dbReference type="ARBA" id="ARBA00022475"/>
    </source>
</evidence>
<dbReference type="InterPro" id="IPR010975">
    <property type="entry name" value="PTS_IIBC_a_glc"/>
</dbReference>
<organism evidence="16 17">
    <name type="scientific">Pectinatus brassicae</name>
    <dbReference type="NCBI Taxonomy" id="862415"/>
    <lineage>
        <taxon>Bacteria</taxon>
        <taxon>Bacillati</taxon>
        <taxon>Bacillota</taxon>
        <taxon>Negativicutes</taxon>
        <taxon>Selenomonadales</taxon>
        <taxon>Selenomonadaceae</taxon>
        <taxon>Pectinatus</taxon>
    </lineage>
</organism>
<dbReference type="PROSITE" id="PS51098">
    <property type="entry name" value="PTS_EIIB_TYPE_1"/>
    <property type="match status" value="1"/>
</dbReference>
<accession>A0A840UXA9</accession>
<dbReference type="InterPro" id="IPR011055">
    <property type="entry name" value="Dup_hybrid_motif"/>
</dbReference>
<feature type="transmembrane region" description="Helical" evidence="12">
    <location>
        <begin position="337"/>
        <end position="362"/>
    </location>
</feature>
<feature type="transmembrane region" description="Helical" evidence="12">
    <location>
        <begin position="391"/>
        <end position="413"/>
    </location>
</feature>
<dbReference type="NCBIfam" id="TIGR00826">
    <property type="entry name" value="EIIB_glc"/>
    <property type="match status" value="1"/>
</dbReference>
<dbReference type="PANTHER" id="PTHR30009:SF12">
    <property type="entry name" value="PHOSPHOTRANSFERASE IIC COMPONENT GLVC"/>
    <property type="match status" value="1"/>
</dbReference>
<dbReference type="NCBIfam" id="TIGR02005">
    <property type="entry name" value="PTS-IIBC-alpha"/>
    <property type="match status" value="1"/>
</dbReference>
<keyword evidence="9 12" id="KW-1133">Transmembrane helix</keyword>
<keyword evidence="6" id="KW-0598">Phosphotransferase system</keyword>
<keyword evidence="3" id="KW-1003">Cell membrane</keyword>
<comment type="subcellular location">
    <subcellularLocation>
        <location evidence="1">Cell membrane</location>
        <topology evidence="1">Multi-pass membrane protein</topology>
    </subcellularLocation>
</comment>
<dbReference type="Pfam" id="PF00358">
    <property type="entry name" value="PTS_EIIA_1"/>
    <property type="match status" value="1"/>
</dbReference>
<dbReference type="Gene3D" id="3.30.1360.60">
    <property type="entry name" value="Glucose permease domain IIB"/>
    <property type="match status" value="1"/>
</dbReference>
<dbReference type="PROSITE" id="PS51093">
    <property type="entry name" value="PTS_EIIA_TYPE_1"/>
    <property type="match status" value="1"/>
</dbReference>
<evidence type="ECO:0000256" key="10">
    <source>
        <dbReference type="ARBA" id="ARBA00023136"/>
    </source>
</evidence>
<name>A0A840UXA9_9FIRM</name>
<evidence type="ECO:0000256" key="9">
    <source>
        <dbReference type="ARBA" id="ARBA00022989"/>
    </source>
</evidence>
<evidence type="ECO:0000256" key="11">
    <source>
        <dbReference type="PROSITE-ProRule" id="PRU00421"/>
    </source>
</evidence>
<dbReference type="AlphaFoldDB" id="A0A840UXA9"/>
<feature type="transmembrane region" description="Helical" evidence="12">
    <location>
        <begin position="139"/>
        <end position="159"/>
    </location>
</feature>
<dbReference type="InterPro" id="IPR036878">
    <property type="entry name" value="Glu_permease_IIB"/>
</dbReference>
<dbReference type="PROSITE" id="PS51103">
    <property type="entry name" value="PTS_EIIC_TYPE_1"/>
    <property type="match status" value="1"/>
</dbReference>
<evidence type="ECO:0000313" key="17">
    <source>
        <dbReference type="Proteomes" id="UP000559117"/>
    </source>
</evidence>
<dbReference type="Pfam" id="PF00367">
    <property type="entry name" value="PTS_EIIB"/>
    <property type="match status" value="1"/>
</dbReference>
<keyword evidence="7 12" id="KW-0812">Transmembrane</keyword>
<evidence type="ECO:0000256" key="6">
    <source>
        <dbReference type="ARBA" id="ARBA00022683"/>
    </source>
</evidence>
<evidence type="ECO:0000259" key="15">
    <source>
        <dbReference type="PROSITE" id="PS51103"/>
    </source>
</evidence>
<feature type="active site" description="Phosphocysteine intermediate; for EIIB activity" evidence="11">
    <location>
        <position position="469"/>
    </location>
</feature>
<dbReference type="GO" id="GO:0016301">
    <property type="term" value="F:kinase activity"/>
    <property type="evidence" value="ECO:0007669"/>
    <property type="project" value="UniProtKB-KW"/>
</dbReference>
<dbReference type="Gene3D" id="2.70.70.10">
    <property type="entry name" value="Glucose Permease (Domain IIA)"/>
    <property type="match status" value="1"/>
</dbReference>
<proteinExistence type="predicted"/>
<dbReference type="SUPFAM" id="SSF55604">
    <property type="entry name" value="Glucose permease domain IIB"/>
    <property type="match status" value="1"/>
</dbReference>
<comment type="caution">
    <text evidence="16">The sequence shown here is derived from an EMBL/GenBank/DDBJ whole genome shotgun (WGS) entry which is preliminary data.</text>
</comment>
<evidence type="ECO:0000256" key="8">
    <source>
        <dbReference type="ARBA" id="ARBA00022777"/>
    </source>
</evidence>
<dbReference type="GO" id="GO:0005886">
    <property type="term" value="C:plasma membrane"/>
    <property type="evidence" value="ECO:0007669"/>
    <property type="project" value="UniProtKB-SubCell"/>
</dbReference>
<evidence type="ECO:0000256" key="5">
    <source>
        <dbReference type="ARBA" id="ARBA00022679"/>
    </source>
</evidence>
<protein>
    <submittedName>
        <fullName evidence="16">PTS system arbutin-like IIC component</fullName>
    </submittedName>
</protein>
<dbReference type="InterPro" id="IPR001996">
    <property type="entry name" value="PTS_IIB_1"/>
</dbReference>
<sequence length="687" mass="75025">MIINKDIIMQKIQRFGGAMFTPILLFTFFGIVAALSILFKNATIMGSIAAKGTLWFDIWYVIEKGAWTVFTQLPLLFVVGLPIGLAKKEAGRAAMESLVIYLTANYFIAGFLELWSSYFNVNYAQEAVAGSGLAMIANIKTLDMGMLGAIFISAISVYLHNKLIDTELPEIIGIFRGSVLVVAAGFFLMIPIALLLCIIWPKIQLGILSLQGFMKTSGLLGVWLYTFLERILIPTGLHHFIYMPFIYGPAVVDGGTKQYFIQHIPEFSTSAHTLKEMFPQGGFDLTSMSKMFGCPGIALAIYATAKKNKKKFIAGLLIPATLTAILCGVTEPLEFTFLFIAPMLFAVHAVLAGLMAMTAYAFGVVGVFDGGFIECAVENWIPLFKYHSTTYIIQFIIGFSFTAIYFFVFRWLILHFDFKTPGRGDDSEDKLYTKADYKAKQAIDKHAKKAAAFLTALGGKDNIIDVTNCATRLRINVKDDTLVADSKIFIAAGAHGLVHNKNAIQVIVGLSVPQVRERFEKLLENNSADDTISNIEQASQLTAFASGTVISIENVPDKAFSEKTLGDGLAIIPNNGLIVAPGDGTIIMTAEKSNHAIGLRLTSGMEILIHAGIDTVTLNGDGFTSFVKAGDTVKAGDKLLLLDLNKIKDANLNPITIMVITNFKDYDSLSFLPVKTAVINKTIIANY</sequence>
<evidence type="ECO:0000259" key="13">
    <source>
        <dbReference type="PROSITE" id="PS51093"/>
    </source>
</evidence>
<keyword evidence="10 12" id="KW-0472">Membrane</keyword>
<feature type="domain" description="PTS EIIB type-1" evidence="14">
    <location>
        <begin position="447"/>
        <end position="529"/>
    </location>
</feature>
<dbReference type="GO" id="GO:0090563">
    <property type="term" value="F:protein-phosphocysteine-sugar phosphotransferase activity"/>
    <property type="evidence" value="ECO:0007669"/>
    <property type="project" value="TreeGrafter"/>
</dbReference>
<dbReference type="PROSITE" id="PS01035">
    <property type="entry name" value="PTS_EIIB_TYPE_1_CYS"/>
    <property type="match status" value="1"/>
</dbReference>
<feature type="transmembrane region" description="Helical" evidence="12">
    <location>
        <begin position="311"/>
        <end position="330"/>
    </location>
</feature>
<evidence type="ECO:0000313" key="16">
    <source>
        <dbReference type="EMBL" id="MBB5337494.1"/>
    </source>
</evidence>
<dbReference type="InterPro" id="IPR013013">
    <property type="entry name" value="PTS_EIIC_1"/>
</dbReference>
<dbReference type="EMBL" id="JACHFH010000053">
    <property type="protein sequence ID" value="MBB5337494.1"/>
    <property type="molecule type" value="Genomic_DNA"/>
</dbReference>
<dbReference type="PANTHER" id="PTHR30009">
    <property type="entry name" value="CYTOCHROME C-TYPE SYNTHESIS PROTEIN AND PTS TRANSMEMBRANE COMPONENT"/>
    <property type="match status" value="1"/>
</dbReference>
<reference evidence="16 17" key="1">
    <citation type="submission" date="2020-08" db="EMBL/GenBank/DDBJ databases">
        <title>Genomic Encyclopedia of Type Strains, Phase IV (KMG-IV): sequencing the most valuable type-strain genomes for metagenomic binning, comparative biology and taxonomic classification.</title>
        <authorList>
            <person name="Goeker M."/>
        </authorList>
    </citation>
    <scope>NUCLEOTIDE SEQUENCE [LARGE SCALE GENOMIC DNA]</scope>
    <source>
        <strain evidence="16 17">DSM 24661</strain>
    </source>
</reference>
<dbReference type="Proteomes" id="UP000559117">
    <property type="component" value="Unassembled WGS sequence"/>
</dbReference>
<evidence type="ECO:0000256" key="12">
    <source>
        <dbReference type="SAM" id="Phobius"/>
    </source>
</evidence>
<dbReference type="InterPro" id="IPR001127">
    <property type="entry name" value="PTS_EIIA_1_perm"/>
</dbReference>
<evidence type="ECO:0000259" key="14">
    <source>
        <dbReference type="PROSITE" id="PS51098"/>
    </source>
</evidence>
<dbReference type="InterPro" id="IPR050429">
    <property type="entry name" value="PTS_Glucose_EIICBA"/>
</dbReference>
<dbReference type="FunFam" id="2.70.70.10:FF:000001">
    <property type="entry name" value="PTS system glucose-specific IIA component"/>
    <property type="match status" value="1"/>
</dbReference>
<feature type="transmembrane region" description="Helical" evidence="12">
    <location>
        <begin position="20"/>
        <end position="39"/>
    </location>
</feature>
<evidence type="ECO:0000256" key="7">
    <source>
        <dbReference type="ARBA" id="ARBA00022692"/>
    </source>
</evidence>
<keyword evidence="17" id="KW-1185">Reference proteome</keyword>
<feature type="transmembrane region" description="Helical" evidence="12">
    <location>
        <begin position="179"/>
        <end position="201"/>
    </location>
</feature>
<gene>
    <name evidence="16" type="ORF">HNR32_002656</name>
</gene>
<keyword evidence="5" id="KW-0808">Transferase</keyword>
<dbReference type="RefSeq" id="WP_221300630.1">
    <property type="nucleotide sequence ID" value="NZ_JACHFH010000053.1"/>
</dbReference>
<feature type="domain" description="PTS EIIC type-1" evidence="15">
    <location>
        <begin position="6"/>
        <end position="425"/>
    </location>
</feature>
<dbReference type="Pfam" id="PF02378">
    <property type="entry name" value="PTS_EIIC"/>
    <property type="match status" value="1"/>
</dbReference>
<keyword evidence="8" id="KW-0418">Kinase</keyword>
<dbReference type="SUPFAM" id="SSF51261">
    <property type="entry name" value="Duplicated hybrid motif"/>
    <property type="match status" value="1"/>
</dbReference>
<dbReference type="InterPro" id="IPR018113">
    <property type="entry name" value="PTrfase_EIIB_Cys"/>
</dbReference>
<keyword evidence="2" id="KW-0813">Transport</keyword>